<organism evidence="13 14">
    <name type="scientific">Desulfatibacillum alkenivorans DSM 16219</name>
    <dbReference type="NCBI Taxonomy" id="1121393"/>
    <lineage>
        <taxon>Bacteria</taxon>
        <taxon>Pseudomonadati</taxon>
        <taxon>Thermodesulfobacteriota</taxon>
        <taxon>Desulfobacteria</taxon>
        <taxon>Desulfobacterales</taxon>
        <taxon>Desulfatibacillaceae</taxon>
        <taxon>Desulfatibacillum</taxon>
    </lineage>
</organism>
<dbReference type="PROSITE" id="PS00073">
    <property type="entry name" value="ACYL_COA_DH_2"/>
    <property type="match status" value="1"/>
</dbReference>
<dbReference type="PANTHER" id="PTHR43884:SF12">
    <property type="entry name" value="ISOVALERYL-COA DEHYDROGENASE, MITOCHONDRIAL-RELATED"/>
    <property type="match status" value="1"/>
</dbReference>
<feature type="domain" description="Acyl-CoA dehydrogenase-like C-terminal" evidence="12">
    <location>
        <begin position="459"/>
        <end position="559"/>
    </location>
</feature>
<evidence type="ECO:0000259" key="11">
    <source>
        <dbReference type="Pfam" id="PF02771"/>
    </source>
</evidence>
<protein>
    <submittedName>
        <fullName evidence="13">Acyl-CoA dehydrogenase</fullName>
    </submittedName>
</protein>
<dbReference type="Pfam" id="PF21263">
    <property type="entry name" value="Acyl-CoA-dh_C"/>
    <property type="match status" value="1"/>
</dbReference>
<dbReference type="FunFam" id="1.10.540.10:FF:000001">
    <property type="entry name" value="Very long-chain-specific acyl-CoA dehydrogenase, mitochondrial"/>
    <property type="match status" value="1"/>
</dbReference>
<dbReference type="PROSITE" id="PS00072">
    <property type="entry name" value="ACYL_COA_DH_1"/>
    <property type="match status" value="1"/>
</dbReference>
<dbReference type="InterPro" id="IPR009100">
    <property type="entry name" value="AcylCoA_DH/oxidase_NM_dom_sf"/>
</dbReference>
<dbReference type="Pfam" id="PF02770">
    <property type="entry name" value="Acyl-CoA_dh_M"/>
    <property type="match status" value="1"/>
</dbReference>
<dbReference type="InterPro" id="IPR006089">
    <property type="entry name" value="Acyl-CoA_DH_CS"/>
</dbReference>
<dbReference type="SUPFAM" id="SSF47203">
    <property type="entry name" value="Acyl-CoA dehydrogenase C-terminal domain-like"/>
    <property type="match status" value="2"/>
</dbReference>
<feature type="domain" description="Acyl-CoA oxidase/dehydrogenase middle" evidence="10">
    <location>
        <begin position="145"/>
        <end position="238"/>
    </location>
</feature>
<dbReference type="InterPro" id="IPR037069">
    <property type="entry name" value="AcylCoA_DH/ox_N_sf"/>
</dbReference>
<dbReference type="Proteomes" id="UP000183994">
    <property type="component" value="Unassembled WGS sequence"/>
</dbReference>
<proteinExistence type="inferred from homology"/>
<evidence type="ECO:0000259" key="10">
    <source>
        <dbReference type="Pfam" id="PF02770"/>
    </source>
</evidence>
<feature type="domain" description="Acyl-CoA dehydrogenase/oxidase N-terminal" evidence="11">
    <location>
        <begin position="29"/>
        <end position="141"/>
    </location>
</feature>
<keyword evidence="6 8" id="KW-0560">Oxidoreductase</keyword>
<keyword evidence="5 8" id="KW-0274">FAD</keyword>
<evidence type="ECO:0000256" key="6">
    <source>
        <dbReference type="ARBA" id="ARBA00023002"/>
    </source>
</evidence>
<comment type="similarity">
    <text evidence="2 8">Belongs to the acyl-CoA dehydrogenase family.</text>
</comment>
<dbReference type="InterPro" id="IPR036250">
    <property type="entry name" value="AcylCo_DH-like_C"/>
</dbReference>
<dbReference type="InterPro" id="IPR049426">
    <property type="entry name" value="Acyl-CoA-dh-like_C"/>
</dbReference>
<evidence type="ECO:0000313" key="14">
    <source>
        <dbReference type="Proteomes" id="UP000183994"/>
    </source>
</evidence>
<keyword evidence="14" id="KW-1185">Reference proteome</keyword>
<evidence type="ECO:0000259" key="12">
    <source>
        <dbReference type="Pfam" id="PF21263"/>
    </source>
</evidence>
<dbReference type="EMBL" id="FQZU01000003">
    <property type="protein sequence ID" value="SHI93483.1"/>
    <property type="molecule type" value="Genomic_DNA"/>
</dbReference>
<dbReference type="FunFam" id="1.20.140.10:FF:000019">
    <property type="entry name" value="Acyl-CoA dehydrogenase"/>
    <property type="match status" value="1"/>
</dbReference>
<dbReference type="Pfam" id="PF02771">
    <property type="entry name" value="Acyl-CoA_dh_N"/>
    <property type="match status" value="1"/>
</dbReference>
<evidence type="ECO:0000256" key="3">
    <source>
        <dbReference type="ARBA" id="ARBA00011881"/>
    </source>
</evidence>
<evidence type="ECO:0000256" key="8">
    <source>
        <dbReference type="RuleBase" id="RU362125"/>
    </source>
</evidence>
<dbReference type="OrthoDB" id="9765339at2"/>
<sequence length="589" mass="63846">MEKRTIPQGGEFLIRQTRLEDVFIPEELTNEQKMVHKAALDFVNKELAENAELIEEKNQDQVRKWFAMAGELGLNAIDFPEEYGGESMDKICACLVTEAMGGGHSFGASHTCQTGIGSLPILLYGNEAQKQKYLPKLASGEWIGAYCLTEAGSGSDALAAKASATLSEDGKHFLLNGEKIYVTNGGWADVLTVFAKVDGEKFTAFILEKGMEGLSRGPEEDKLGIRGSSTVSIILKDCKVPVENVLYEIGQGHKIAFNVLNIGRYKLAPACLGGMKRAIAVSTHYALEREQFGRKIAEFGLIREKLAQMAVDAYVAESMAYRLAAAINDKLEALTDEEKQSGEAVSRAIEDYSIECSLVKVAGSELLDRTVDEMVQLFGGAGYIADYPAERAYRDSRINRIFEGTNEINRMLAAGNFLKRAVADKLPVFAAVEKAKSLELNDEAGDGFLSVQVNTLEACKAIFLVTLAEAATRLTTRIAQEQEVLGLLADMMIRIYLMDSALVRAGKAAASKGVGKAQLHAAAAKVYVGQSLPELASMAKQILAYIAGGDNLAPVFSMVGKLASRPQENIVGLKQLLAGKVIKAKRYPF</sequence>
<dbReference type="InterPro" id="IPR009075">
    <property type="entry name" value="AcylCo_DH/oxidase_C"/>
</dbReference>
<evidence type="ECO:0000259" key="9">
    <source>
        <dbReference type="Pfam" id="PF00441"/>
    </source>
</evidence>
<dbReference type="STRING" id="1121393.SAMN02745216_00739"/>
<accession>A0A1M6F739</accession>
<dbReference type="InterPro" id="IPR046373">
    <property type="entry name" value="Acyl-CoA_Oxase/DH_mid-dom_sf"/>
</dbReference>
<evidence type="ECO:0000256" key="5">
    <source>
        <dbReference type="ARBA" id="ARBA00022827"/>
    </source>
</evidence>
<name>A0A1M6F739_9BACT</name>
<comment type="subunit">
    <text evidence="3">Homotetramer.</text>
</comment>
<dbReference type="AlphaFoldDB" id="A0A1M6F739"/>
<dbReference type="Gene3D" id="1.20.140.10">
    <property type="entry name" value="Butyryl-CoA Dehydrogenase, subunit A, domain 3"/>
    <property type="match status" value="2"/>
</dbReference>
<comment type="catalytic activity">
    <reaction evidence="7">
        <text>a 2,3-saturated acyl-CoA + A = a 2,3-dehydroacyl-CoA + AH2</text>
        <dbReference type="Rhea" id="RHEA:48608"/>
        <dbReference type="ChEBI" id="CHEBI:13193"/>
        <dbReference type="ChEBI" id="CHEBI:17499"/>
        <dbReference type="ChEBI" id="CHEBI:60015"/>
        <dbReference type="ChEBI" id="CHEBI:65111"/>
    </reaction>
</comment>
<evidence type="ECO:0000256" key="7">
    <source>
        <dbReference type="ARBA" id="ARBA00052546"/>
    </source>
</evidence>
<evidence type="ECO:0000256" key="2">
    <source>
        <dbReference type="ARBA" id="ARBA00009347"/>
    </source>
</evidence>
<evidence type="ECO:0000256" key="1">
    <source>
        <dbReference type="ARBA" id="ARBA00001974"/>
    </source>
</evidence>
<keyword evidence="4 8" id="KW-0285">Flavoprotein</keyword>
<dbReference type="InterPro" id="IPR006091">
    <property type="entry name" value="Acyl-CoA_Oxase/DH_mid-dom"/>
</dbReference>
<evidence type="ECO:0000256" key="4">
    <source>
        <dbReference type="ARBA" id="ARBA00022630"/>
    </source>
</evidence>
<dbReference type="GO" id="GO:0003995">
    <property type="term" value="F:acyl-CoA dehydrogenase activity"/>
    <property type="evidence" value="ECO:0007669"/>
    <property type="project" value="InterPro"/>
</dbReference>
<evidence type="ECO:0000313" key="13">
    <source>
        <dbReference type="EMBL" id="SHI93483.1"/>
    </source>
</evidence>
<dbReference type="Gene3D" id="1.10.540.10">
    <property type="entry name" value="Acyl-CoA dehydrogenase/oxidase, N-terminal domain"/>
    <property type="match status" value="1"/>
</dbReference>
<dbReference type="Pfam" id="PF00441">
    <property type="entry name" value="Acyl-CoA_dh_1"/>
    <property type="match status" value="1"/>
</dbReference>
<dbReference type="PANTHER" id="PTHR43884">
    <property type="entry name" value="ACYL-COA DEHYDROGENASE"/>
    <property type="match status" value="1"/>
</dbReference>
<reference evidence="14" key="1">
    <citation type="submission" date="2016-11" db="EMBL/GenBank/DDBJ databases">
        <authorList>
            <person name="Varghese N."/>
            <person name="Submissions S."/>
        </authorList>
    </citation>
    <scope>NUCLEOTIDE SEQUENCE [LARGE SCALE GENOMIC DNA]</scope>
    <source>
        <strain evidence="14">DSM 16219</strain>
    </source>
</reference>
<dbReference type="GO" id="GO:0050660">
    <property type="term" value="F:flavin adenine dinucleotide binding"/>
    <property type="evidence" value="ECO:0007669"/>
    <property type="project" value="InterPro"/>
</dbReference>
<dbReference type="RefSeq" id="WP_073472988.1">
    <property type="nucleotide sequence ID" value="NZ_FQZU01000003.1"/>
</dbReference>
<comment type="cofactor">
    <cofactor evidence="1 8">
        <name>FAD</name>
        <dbReference type="ChEBI" id="CHEBI:57692"/>
    </cofactor>
</comment>
<dbReference type="SUPFAM" id="SSF56645">
    <property type="entry name" value="Acyl-CoA dehydrogenase NM domain-like"/>
    <property type="match status" value="1"/>
</dbReference>
<dbReference type="Gene3D" id="2.40.110.10">
    <property type="entry name" value="Butyryl-CoA Dehydrogenase, subunit A, domain 2"/>
    <property type="match status" value="1"/>
</dbReference>
<dbReference type="FunFam" id="2.40.110.10:FF:000006">
    <property type="entry name" value="very long-chain specific acyl-CoA dehydrogenase, mitochondrial"/>
    <property type="match status" value="1"/>
</dbReference>
<gene>
    <name evidence="13" type="ORF">SAMN02745216_00739</name>
</gene>
<dbReference type="InterPro" id="IPR013786">
    <property type="entry name" value="AcylCoA_DH/ox_N"/>
</dbReference>
<feature type="domain" description="Acyl-CoA dehydrogenase/oxidase C-terminal" evidence="9">
    <location>
        <begin position="250"/>
        <end position="414"/>
    </location>
</feature>